<dbReference type="InterPro" id="IPR011761">
    <property type="entry name" value="ATP-grasp"/>
</dbReference>
<evidence type="ECO:0000256" key="1">
    <source>
        <dbReference type="PROSITE-ProRule" id="PRU00409"/>
    </source>
</evidence>
<dbReference type="GO" id="GO:0046872">
    <property type="term" value="F:metal ion binding"/>
    <property type="evidence" value="ECO:0007669"/>
    <property type="project" value="InterPro"/>
</dbReference>
<dbReference type="InterPro" id="IPR003806">
    <property type="entry name" value="ATP-grasp_PylC-type"/>
</dbReference>
<proteinExistence type="predicted"/>
<keyword evidence="4" id="KW-1185">Reference proteome</keyword>
<dbReference type="KEGG" id="hds:HSR122_0320"/>
<name>A0A897N5H0_9EURY</name>
<dbReference type="AlphaFoldDB" id="A0A897N5H0"/>
<reference evidence="3 4" key="1">
    <citation type="submission" date="2020-11" db="EMBL/GenBank/DDBJ databases">
        <title>Carbohydrate-dependent, anaerobic sulfur respiration: A novel catabolism in halophilic archaea.</title>
        <authorList>
            <person name="Sorokin D.Y."/>
            <person name="Messina E."/>
            <person name="Smedile F."/>
            <person name="La Cono V."/>
            <person name="Hallsworth J.E."/>
            <person name="Yakimov M.M."/>
        </authorList>
    </citation>
    <scope>NUCLEOTIDE SEQUENCE [LARGE SCALE GENOMIC DNA]</scope>
    <source>
        <strain evidence="3 4">HSR12-2</strain>
    </source>
</reference>
<evidence type="ECO:0000259" key="2">
    <source>
        <dbReference type="PROSITE" id="PS50975"/>
    </source>
</evidence>
<dbReference type="Pfam" id="PF02655">
    <property type="entry name" value="ATP-grasp_3"/>
    <property type="match status" value="1"/>
</dbReference>
<organism evidence="3 4">
    <name type="scientific">Halapricum desulfuricans</name>
    <dbReference type="NCBI Taxonomy" id="2841257"/>
    <lineage>
        <taxon>Archaea</taxon>
        <taxon>Methanobacteriati</taxon>
        <taxon>Methanobacteriota</taxon>
        <taxon>Stenosarchaea group</taxon>
        <taxon>Halobacteria</taxon>
        <taxon>Halobacteriales</taxon>
        <taxon>Haloarculaceae</taxon>
        <taxon>Halapricum</taxon>
    </lineage>
</organism>
<gene>
    <name evidence="3" type="ORF">HSR122_0320</name>
</gene>
<dbReference type="Gene3D" id="3.40.50.20">
    <property type="match status" value="1"/>
</dbReference>
<protein>
    <submittedName>
        <fullName evidence="3">Putative ATP-grasp enzyme</fullName>
    </submittedName>
</protein>
<dbReference type="EMBL" id="CP064788">
    <property type="protein sequence ID" value="QSG07731.1"/>
    <property type="molecule type" value="Genomic_DNA"/>
</dbReference>
<evidence type="ECO:0000313" key="4">
    <source>
        <dbReference type="Proteomes" id="UP000662973"/>
    </source>
</evidence>
<dbReference type="Gene3D" id="3.30.470.20">
    <property type="entry name" value="ATP-grasp fold, B domain"/>
    <property type="match status" value="1"/>
</dbReference>
<dbReference type="GeneID" id="68850992"/>
<accession>A0A897N5H0</accession>
<dbReference type="GO" id="GO:0005524">
    <property type="term" value="F:ATP binding"/>
    <property type="evidence" value="ECO:0007669"/>
    <property type="project" value="UniProtKB-UniRule"/>
</dbReference>
<dbReference type="RefSeq" id="WP_229110924.1">
    <property type="nucleotide sequence ID" value="NZ_CP064788.1"/>
</dbReference>
<keyword evidence="1" id="KW-0067">ATP-binding</keyword>
<evidence type="ECO:0000313" key="3">
    <source>
        <dbReference type="EMBL" id="QSG07731.1"/>
    </source>
</evidence>
<dbReference type="PROSITE" id="PS50975">
    <property type="entry name" value="ATP_GRASP"/>
    <property type="match status" value="1"/>
</dbReference>
<feature type="domain" description="ATP-grasp" evidence="2">
    <location>
        <begin position="126"/>
        <end position="323"/>
    </location>
</feature>
<dbReference type="SUPFAM" id="SSF56059">
    <property type="entry name" value="Glutathione synthetase ATP-binding domain-like"/>
    <property type="match status" value="1"/>
</dbReference>
<keyword evidence="1" id="KW-0547">Nucleotide-binding</keyword>
<sequence>MTSRDGTDGVLVLDSDTQCAMSVIRSLGSKHVPITAGGHSRWSLGMLSRHSDETYVYPDPDSDHMAFVDHLVDHLRRADYVAVIPATDHSSLILSRYKERIERTGTTVAVEDRETFDRAFDKGKLADALASIDVPTPETYSPADMNDVAAIADEIEYPALVKPRCKSHLHDTGYTVTLVGDENYVHSPEELRRTYQRLSREQDHAEGRYPLVQEYVPGTTTTTVALADGGDVLSYFQEERLRTYPVSGGNSALLAAIREPTMLEYTERVLDRLDWTGPVMVEFMRTPDGEFYVIEVNGRYWGSLPFAVESGVDIPWFHYLLLRGFDPSPLIDVGAYRTDVLQRRLLYEDIKWLGEHLASGHPWAVVPFVRSFGTTRHTFVSLDDPVPTAGALLQGVYLAAQSIRQRVPPGENQS</sequence>
<dbReference type="Proteomes" id="UP000662973">
    <property type="component" value="Chromosome"/>
</dbReference>
<dbReference type="Gene3D" id="3.30.1490.20">
    <property type="entry name" value="ATP-grasp fold, A domain"/>
    <property type="match status" value="1"/>
</dbReference>
<dbReference type="InterPro" id="IPR013815">
    <property type="entry name" value="ATP_grasp_subdomain_1"/>
</dbReference>